<feature type="domain" description="PITH" evidence="2">
    <location>
        <begin position="12"/>
        <end position="186"/>
    </location>
</feature>
<sequence length="209" mass="22847">MVVLAVAGHSLAAELEGTDLSNLYEAIDRDAVHGLNLTVPEDAKAIIKPWNERDDTTRYIESSVDDEVIIHVPFTQSVRVKAILLKIGRGEYAPRRMRVYANHPNIVGFEDVESTKSQLNIALLEGETGVVEYPVRVASLTSISSLTLYFSHTVGGEQVRMYYVGFKGDVKTPRPEATQKIEIPAANAGDAPVVDKAAERAAARQSTAR</sequence>
<evidence type="ECO:0000313" key="4">
    <source>
        <dbReference type="Proteomes" id="UP000053558"/>
    </source>
</evidence>
<protein>
    <submittedName>
        <fullName evidence="3">DUF1000-domain-containing protein</fullName>
    </submittedName>
</protein>
<accession>A0A5M3MHF4</accession>
<dbReference type="Pfam" id="PF06201">
    <property type="entry name" value="PITH"/>
    <property type="match status" value="1"/>
</dbReference>
<proteinExistence type="inferred from homology"/>
<dbReference type="PROSITE" id="PS51532">
    <property type="entry name" value="PITH"/>
    <property type="match status" value="1"/>
</dbReference>
<evidence type="ECO:0000256" key="1">
    <source>
        <dbReference type="ARBA" id="ARBA00025788"/>
    </source>
</evidence>
<dbReference type="InterPro" id="IPR010400">
    <property type="entry name" value="PITH_dom"/>
</dbReference>
<keyword evidence="4" id="KW-1185">Reference proteome</keyword>
<dbReference type="SUPFAM" id="SSF49785">
    <property type="entry name" value="Galactose-binding domain-like"/>
    <property type="match status" value="1"/>
</dbReference>
<comment type="similarity">
    <text evidence="1">Belongs to the PITHD1 family.</text>
</comment>
<organism evidence="3 4">
    <name type="scientific">Coniophora puteana (strain RWD-64-598)</name>
    <name type="common">Brown rot fungus</name>
    <dbReference type="NCBI Taxonomy" id="741705"/>
    <lineage>
        <taxon>Eukaryota</taxon>
        <taxon>Fungi</taxon>
        <taxon>Dikarya</taxon>
        <taxon>Basidiomycota</taxon>
        <taxon>Agaricomycotina</taxon>
        <taxon>Agaricomycetes</taxon>
        <taxon>Agaricomycetidae</taxon>
        <taxon>Boletales</taxon>
        <taxon>Coniophorineae</taxon>
        <taxon>Coniophoraceae</taxon>
        <taxon>Coniophora</taxon>
    </lineage>
</organism>
<dbReference type="GeneID" id="19211490"/>
<dbReference type="InterPro" id="IPR045099">
    <property type="entry name" value="PITH1-like"/>
</dbReference>
<dbReference type="OMA" id="DRDNVHG"/>
<dbReference type="Gene3D" id="2.60.120.470">
    <property type="entry name" value="PITH domain"/>
    <property type="match status" value="1"/>
</dbReference>
<dbReference type="AlphaFoldDB" id="A0A5M3MHF4"/>
<comment type="caution">
    <text evidence="3">The sequence shown here is derived from an EMBL/GenBank/DDBJ whole genome shotgun (WGS) entry which is preliminary data.</text>
</comment>
<dbReference type="GO" id="GO:0005634">
    <property type="term" value="C:nucleus"/>
    <property type="evidence" value="ECO:0007669"/>
    <property type="project" value="TreeGrafter"/>
</dbReference>
<evidence type="ECO:0000313" key="3">
    <source>
        <dbReference type="EMBL" id="EIW78487.1"/>
    </source>
</evidence>
<dbReference type="PANTHER" id="PTHR12175:SF1">
    <property type="entry name" value="PITH DOMAIN-CONTAINING PROTEIN 1"/>
    <property type="match status" value="1"/>
</dbReference>
<dbReference type="InterPro" id="IPR008979">
    <property type="entry name" value="Galactose-bd-like_sf"/>
</dbReference>
<dbReference type="OrthoDB" id="2635at2759"/>
<reference evidence="4" key="1">
    <citation type="journal article" date="2012" name="Science">
        <title>The Paleozoic origin of enzymatic lignin decomposition reconstructed from 31 fungal genomes.</title>
        <authorList>
            <person name="Floudas D."/>
            <person name="Binder M."/>
            <person name="Riley R."/>
            <person name="Barry K."/>
            <person name="Blanchette R.A."/>
            <person name="Henrissat B."/>
            <person name="Martinez A.T."/>
            <person name="Otillar R."/>
            <person name="Spatafora J.W."/>
            <person name="Yadav J.S."/>
            <person name="Aerts A."/>
            <person name="Benoit I."/>
            <person name="Boyd A."/>
            <person name="Carlson A."/>
            <person name="Copeland A."/>
            <person name="Coutinho P.M."/>
            <person name="de Vries R.P."/>
            <person name="Ferreira P."/>
            <person name="Findley K."/>
            <person name="Foster B."/>
            <person name="Gaskell J."/>
            <person name="Glotzer D."/>
            <person name="Gorecki P."/>
            <person name="Heitman J."/>
            <person name="Hesse C."/>
            <person name="Hori C."/>
            <person name="Igarashi K."/>
            <person name="Jurgens J.A."/>
            <person name="Kallen N."/>
            <person name="Kersten P."/>
            <person name="Kohler A."/>
            <person name="Kuees U."/>
            <person name="Kumar T.K.A."/>
            <person name="Kuo A."/>
            <person name="LaButti K."/>
            <person name="Larrondo L.F."/>
            <person name="Lindquist E."/>
            <person name="Ling A."/>
            <person name="Lombard V."/>
            <person name="Lucas S."/>
            <person name="Lundell T."/>
            <person name="Martin R."/>
            <person name="McLaughlin D.J."/>
            <person name="Morgenstern I."/>
            <person name="Morin E."/>
            <person name="Murat C."/>
            <person name="Nagy L.G."/>
            <person name="Nolan M."/>
            <person name="Ohm R.A."/>
            <person name="Patyshakuliyeva A."/>
            <person name="Rokas A."/>
            <person name="Ruiz-Duenas F.J."/>
            <person name="Sabat G."/>
            <person name="Salamov A."/>
            <person name="Samejima M."/>
            <person name="Schmutz J."/>
            <person name="Slot J.C."/>
            <person name="St John F."/>
            <person name="Stenlid J."/>
            <person name="Sun H."/>
            <person name="Sun S."/>
            <person name="Syed K."/>
            <person name="Tsang A."/>
            <person name="Wiebenga A."/>
            <person name="Young D."/>
            <person name="Pisabarro A."/>
            <person name="Eastwood D.C."/>
            <person name="Martin F."/>
            <person name="Cullen D."/>
            <person name="Grigoriev I.V."/>
            <person name="Hibbett D.S."/>
        </authorList>
    </citation>
    <scope>NUCLEOTIDE SEQUENCE [LARGE SCALE GENOMIC DNA]</scope>
    <source>
        <strain evidence="4">RWD-64-598 SS2</strain>
    </source>
</reference>
<dbReference type="EMBL" id="JH711582">
    <property type="protein sequence ID" value="EIW78487.1"/>
    <property type="molecule type" value="Genomic_DNA"/>
</dbReference>
<name>A0A5M3MHF4_CONPW</name>
<dbReference type="Proteomes" id="UP000053558">
    <property type="component" value="Unassembled WGS sequence"/>
</dbReference>
<dbReference type="RefSeq" id="XP_007771515.1">
    <property type="nucleotide sequence ID" value="XM_007773325.1"/>
</dbReference>
<evidence type="ECO:0000259" key="2">
    <source>
        <dbReference type="PROSITE" id="PS51532"/>
    </source>
</evidence>
<gene>
    <name evidence="3" type="ORF">CONPUDRAFT_91896</name>
</gene>
<dbReference type="InterPro" id="IPR037047">
    <property type="entry name" value="PITH_dom_sf"/>
</dbReference>
<dbReference type="PANTHER" id="PTHR12175">
    <property type="entry name" value="AD039 HT014 THIOREDOXIN FAMILY TRP26"/>
    <property type="match status" value="1"/>
</dbReference>
<dbReference type="GO" id="GO:0005737">
    <property type="term" value="C:cytoplasm"/>
    <property type="evidence" value="ECO:0007669"/>
    <property type="project" value="UniProtKB-ARBA"/>
</dbReference>
<dbReference type="KEGG" id="cput:CONPUDRAFT_91896"/>